<dbReference type="RefSeq" id="WP_019964385.1">
    <property type="nucleotide sequence ID" value="NZ_UGSK01000001.1"/>
</dbReference>
<evidence type="ECO:0000313" key="2">
    <source>
        <dbReference type="EMBL" id="SUB03031.1"/>
    </source>
</evidence>
<dbReference type="InterPro" id="IPR018961">
    <property type="entry name" value="DnaJ_homolog_subfam-C_membr-28"/>
</dbReference>
<evidence type="ECO:0000259" key="1">
    <source>
        <dbReference type="Pfam" id="PF09350"/>
    </source>
</evidence>
<name>A0A379A2M7_9HYPH</name>
<dbReference type="PANTHER" id="PTHR39158:SF1">
    <property type="entry name" value="DNAJ HOMOLOG SUBFAMILY C MEMBER 28"/>
    <property type="match status" value="1"/>
</dbReference>
<gene>
    <name evidence="2" type="ORF">NCTC13350_04014</name>
</gene>
<dbReference type="OrthoDB" id="8448455at2"/>
<organism evidence="2 3">
    <name type="scientific">Pannonibacter phragmitetus</name>
    <dbReference type="NCBI Taxonomy" id="121719"/>
    <lineage>
        <taxon>Bacteria</taxon>
        <taxon>Pseudomonadati</taxon>
        <taxon>Pseudomonadota</taxon>
        <taxon>Alphaproteobacteria</taxon>
        <taxon>Hyphomicrobiales</taxon>
        <taxon>Stappiaceae</taxon>
        <taxon>Pannonibacter</taxon>
    </lineage>
</organism>
<reference evidence="2 3" key="1">
    <citation type="submission" date="2018-06" db="EMBL/GenBank/DDBJ databases">
        <authorList>
            <consortium name="Pathogen Informatics"/>
            <person name="Doyle S."/>
        </authorList>
    </citation>
    <scope>NUCLEOTIDE SEQUENCE [LARGE SCALE GENOMIC DNA]</scope>
    <source>
        <strain evidence="2 3">NCTC13350</strain>
    </source>
</reference>
<protein>
    <submittedName>
        <fullName evidence="2">Domain of uncharacterized function (DUF1992)</fullName>
    </submittedName>
</protein>
<sequence>MKLSDLAESQILKAQAEGQFDNLKGAGKPLNLTADGGSAEAIGFRIMAEAGAVPREIDLQKAVQEQALVLKETEGEDARKREMKKLADLQMRLEMEREARRRFFGE</sequence>
<feature type="domain" description="DnaJ homologue subfamily C member 28 conserved" evidence="1">
    <location>
        <begin position="6"/>
        <end position="67"/>
    </location>
</feature>
<accession>A0A379A2M7</accession>
<dbReference type="Pfam" id="PF09350">
    <property type="entry name" value="DJC28_CD"/>
    <property type="match status" value="1"/>
</dbReference>
<dbReference type="AlphaFoldDB" id="A0A379A2M7"/>
<dbReference type="EMBL" id="UGSK01000001">
    <property type="protein sequence ID" value="SUB03031.1"/>
    <property type="molecule type" value="Genomic_DNA"/>
</dbReference>
<evidence type="ECO:0000313" key="3">
    <source>
        <dbReference type="Proteomes" id="UP000255000"/>
    </source>
</evidence>
<dbReference type="Proteomes" id="UP000255000">
    <property type="component" value="Unassembled WGS sequence"/>
</dbReference>
<proteinExistence type="predicted"/>
<dbReference type="InterPro" id="IPR052573">
    <property type="entry name" value="DnaJ_C_subfamily_28"/>
</dbReference>
<dbReference type="PANTHER" id="PTHR39158">
    <property type="entry name" value="OS08G0560600 PROTEIN"/>
    <property type="match status" value="1"/>
</dbReference>